<proteinExistence type="predicted"/>
<name>A0A9D1UP28_9FIRM</name>
<feature type="domain" description="SLH" evidence="4">
    <location>
        <begin position="182"/>
        <end position="240"/>
    </location>
</feature>
<dbReference type="AlphaFoldDB" id="A0A9D1UP28"/>
<keyword evidence="3" id="KW-0732">Signal</keyword>
<dbReference type="Pfam" id="PF00395">
    <property type="entry name" value="SLH"/>
    <property type="match status" value="3"/>
</dbReference>
<feature type="domain" description="SLH" evidence="4">
    <location>
        <begin position="241"/>
        <end position="304"/>
    </location>
</feature>
<feature type="domain" description="SLH" evidence="4">
    <location>
        <begin position="307"/>
        <end position="362"/>
    </location>
</feature>
<evidence type="ECO:0000259" key="4">
    <source>
        <dbReference type="PROSITE" id="PS51272"/>
    </source>
</evidence>
<dbReference type="Proteomes" id="UP000824192">
    <property type="component" value="Unassembled WGS sequence"/>
</dbReference>
<organism evidence="5 6">
    <name type="scientific">Candidatus Flavonifractor merdipullorum</name>
    <dbReference type="NCBI Taxonomy" id="2838590"/>
    <lineage>
        <taxon>Bacteria</taxon>
        <taxon>Bacillati</taxon>
        <taxon>Bacillota</taxon>
        <taxon>Clostridia</taxon>
        <taxon>Eubacteriales</taxon>
        <taxon>Oscillospiraceae</taxon>
        <taxon>Flavonifractor</taxon>
    </lineage>
</organism>
<feature type="region of interest" description="Disordered" evidence="2">
    <location>
        <begin position="156"/>
        <end position="187"/>
    </location>
</feature>
<accession>A0A9D1UP28</accession>
<sequence length="362" mass="37920">MNAITKTTCAALLSGLLLTTGAQAATITPSVTAVTLGQNETAFSVSLSLSEDQPFAGAEFGLDLPEGVTLTKVDYLDDAVQSAAHTPQVQRDGRTYFGFYQGRNAFQGEYQVARLTFAYTGEEEVDIVLGSSSIVTLNEDGTTTGDADSAPFTIQVTRTGSSSGGSSSGGSSTHLPDEDIPLGSSPFTDISGHWAEEEILRAVELGLFKGTSETTFSPDLPLSRAMLVTVLHRQEGTPEMPSAGFGDVDQGSWYTKAVDWAAGHSIVNGVGGNRFAPDAPITREQAAVMLFRYASYLGLDTSAAGDLSAYADQDAVSSWAREAMGWAVQQGLIQGTGEGLLAPQGTATRAQTAVLLLRLLAL</sequence>
<feature type="chain" id="PRO_5038483672" evidence="3">
    <location>
        <begin position="25"/>
        <end position="362"/>
    </location>
</feature>
<reference evidence="5" key="2">
    <citation type="submission" date="2021-04" db="EMBL/GenBank/DDBJ databases">
        <authorList>
            <person name="Gilroy R."/>
        </authorList>
    </citation>
    <scope>NUCLEOTIDE SEQUENCE</scope>
    <source>
        <strain evidence="5">ChiGjej6B6-1540</strain>
    </source>
</reference>
<reference evidence="5" key="1">
    <citation type="journal article" date="2021" name="PeerJ">
        <title>Extensive microbial diversity within the chicken gut microbiome revealed by metagenomics and culture.</title>
        <authorList>
            <person name="Gilroy R."/>
            <person name="Ravi A."/>
            <person name="Getino M."/>
            <person name="Pursley I."/>
            <person name="Horton D.L."/>
            <person name="Alikhan N.F."/>
            <person name="Baker D."/>
            <person name="Gharbi K."/>
            <person name="Hall N."/>
            <person name="Watson M."/>
            <person name="Adriaenssens E.M."/>
            <person name="Foster-Nyarko E."/>
            <person name="Jarju S."/>
            <person name="Secka A."/>
            <person name="Antonio M."/>
            <person name="Oren A."/>
            <person name="Chaudhuri R.R."/>
            <person name="La Ragione R."/>
            <person name="Hildebrand F."/>
            <person name="Pallen M.J."/>
        </authorList>
    </citation>
    <scope>NUCLEOTIDE SEQUENCE</scope>
    <source>
        <strain evidence="5">ChiGjej6B6-1540</strain>
    </source>
</reference>
<evidence type="ECO:0000313" key="5">
    <source>
        <dbReference type="EMBL" id="HIW93555.1"/>
    </source>
</evidence>
<dbReference type="EMBL" id="DXGA01000074">
    <property type="protein sequence ID" value="HIW93555.1"/>
    <property type="molecule type" value="Genomic_DNA"/>
</dbReference>
<evidence type="ECO:0000256" key="3">
    <source>
        <dbReference type="SAM" id="SignalP"/>
    </source>
</evidence>
<feature type="signal peptide" evidence="3">
    <location>
        <begin position="1"/>
        <end position="24"/>
    </location>
</feature>
<dbReference type="PANTHER" id="PTHR43308:SF5">
    <property type="entry name" value="S-LAYER PROTEIN _ PEPTIDOGLYCAN ENDO-BETA-N-ACETYLGLUCOSAMINIDASE"/>
    <property type="match status" value="1"/>
</dbReference>
<protein>
    <submittedName>
        <fullName evidence="5">S-layer homology domain-containing protein</fullName>
    </submittedName>
</protein>
<dbReference type="InterPro" id="IPR051465">
    <property type="entry name" value="Cell_Envelope_Struct_Comp"/>
</dbReference>
<dbReference type="PROSITE" id="PS51272">
    <property type="entry name" value="SLH"/>
    <property type="match status" value="3"/>
</dbReference>
<dbReference type="InterPro" id="IPR001119">
    <property type="entry name" value="SLH_dom"/>
</dbReference>
<evidence type="ECO:0000256" key="2">
    <source>
        <dbReference type="SAM" id="MobiDB-lite"/>
    </source>
</evidence>
<evidence type="ECO:0000313" key="6">
    <source>
        <dbReference type="Proteomes" id="UP000824192"/>
    </source>
</evidence>
<gene>
    <name evidence="5" type="ORF">H9868_03340</name>
</gene>
<dbReference type="PANTHER" id="PTHR43308">
    <property type="entry name" value="OUTER MEMBRANE PROTEIN ALPHA-RELATED"/>
    <property type="match status" value="1"/>
</dbReference>
<evidence type="ECO:0000256" key="1">
    <source>
        <dbReference type="ARBA" id="ARBA00022737"/>
    </source>
</evidence>
<keyword evidence="1" id="KW-0677">Repeat</keyword>
<comment type="caution">
    <text evidence="5">The sequence shown here is derived from an EMBL/GenBank/DDBJ whole genome shotgun (WGS) entry which is preliminary data.</text>
</comment>